<dbReference type="Pfam" id="PF01966">
    <property type="entry name" value="HD"/>
    <property type="match status" value="1"/>
</dbReference>
<accession>A0ABR9NXE6</accession>
<keyword evidence="3" id="KW-1185">Reference proteome</keyword>
<gene>
    <name evidence="2" type="ORF">IIE05_13120</name>
</gene>
<dbReference type="InterPro" id="IPR003607">
    <property type="entry name" value="HD/PDEase_dom"/>
</dbReference>
<comment type="caution">
    <text evidence="2">The sequence shown here is derived from an EMBL/GenBank/DDBJ whole genome shotgun (WGS) entry which is preliminary data.</text>
</comment>
<dbReference type="RefSeq" id="WP_192905751.1">
    <property type="nucleotide sequence ID" value="NZ_JADBFD010000018.1"/>
</dbReference>
<sequence length="476" mass="53317">MNTTLLGISATVGIGFAIYGTRKWLPKETPAPQEEKQFEVAKLAELSHLWKDREVKIKDAANLWREQSQENNSATPRPSFTHTEIERFFSEMIEHRSSINGIRRDLIIWLLKLLDKEGDCPSVVRKHKDEAERIYSEDSYAMLEAVPLYRHTLTVARNFIAKADQEALLADIILIALAHDIGKIPSYHDGMYSSGDHPIIAGLILNGIPEFVSLPNKEDILRAVTGHHLMKSDNILTDGLKQSDHEARQSELSALYLKMREQKNSRTESGVDTQFAAEEIEPSSARPVTTELPSAERADPLGFAPTKEKYIPQLINIPECIDPDAVIESLKNRINLVESTPKGDQWSVVSMPNGVIYVNPDALWEAIKEVSNYDPLVYASEGFEAEKRNLMHSVITELARTKQALATEYVADGYYTSKVSIITGGGKRLSHLLIPLTAQAFGVTASALEEHKTAQLKRMVKDIKHKNKEVEQCVGR</sequence>
<dbReference type="InterPro" id="IPR006674">
    <property type="entry name" value="HD_domain"/>
</dbReference>
<feature type="domain" description="HD" evidence="1">
    <location>
        <begin position="149"/>
        <end position="238"/>
    </location>
</feature>
<dbReference type="EMBL" id="JADBFD010000018">
    <property type="protein sequence ID" value="MBE2888905.1"/>
    <property type="molecule type" value="Genomic_DNA"/>
</dbReference>
<evidence type="ECO:0000313" key="3">
    <source>
        <dbReference type="Proteomes" id="UP000618926"/>
    </source>
</evidence>
<organism evidence="2 3">
    <name type="scientific">Geobacter anodireducens</name>
    <dbReference type="NCBI Taxonomy" id="1340425"/>
    <lineage>
        <taxon>Bacteria</taxon>
        <taxon>Pseudomonadati</taxon>
        <taxon>Thermodesulfobacteriota</taxon>
        <taxon>Desulfuromonadia</taxon>
        <taxon>Geobacterales</taxon>
        <taxon>Geobacteraceae</taxon>
        <taxon>Geobacter</taxon>
    </lineage>
</organism>
<evidence type="ECO:0000259" key="1">
    <source>
        <dbReference type="Pfam" id="PF01966"/>
    </source>
</evidence>
<name>A0ABR9NXE6_9BACT</name>
<reference evidence="2 3" key="1">
    <citation type="submission" date="2020-10" db="EMBL/GenBank/DDBJ databases">
        <title>Investigation of anaerobic biodegradation of phenanthrene by a sulfate-dependent Geobacter anodireducens strain PheS2.</title>
        <authorList>
            <person name="Zhang Z."/>
        </authorList>
    </citation>
    <scope>NUCLEOTIDE SEQUENCE [LARGE SCALE GENOMIC DNA]</scope>
    <source>
        <strain evidence="2 3">PheS2</strain>
    </source>
</reference>
<dbReference type="Gene3D" id="1.10.3210.10">
    <property type="entry name" value="Hypothetical protein af1432"/>
    <property type="match status" value="1"/>
</dbReference>
<evidence type="ECO:0000313" key="2">
    <source>
        <dbReference type="EMBL" id="MBE2888905.1"/>
    </source>
</evidence>
<dbReference type="CDD" id="cd00077">
    <property type="entry name" value="HDc"/>
    <property type="match status" value="1"/>
</dbReference>
<proteinExistence type="predicted"/>
<dbReference type="SUPFAM" id="SSF109604">
    <property type="entry name" value="HD-domain/PDEase-like"/>
    <property type="match status" value="1"/>
</dbReference>
<dbReference type="Proteomes" id="UP000618926">
    <property type="component" value="Unassembled WGS sequence"/>
</dbReference>
<protein>
    <submittedName>
        <fullName evidence="2">HD domain-containing protein</fullName>
    </submittedName>
</protein>